<dbReference type="KEGG" id="lkm:EFP84_08860"/>
<protein>
    <submittedName>
        <fullName evidence="1">Uncharacterized protein</fullName>
    </submittedName>
</protein>
<dbReference type="Proteomes" id="UP000276407">
    <property type="component" value="Chromosome 1"/>
</dbReference>
<proteinExistence type="predicted"/>
<sequence>MQKFFCILISMNSEKKILRSIYYPRKFYLELMDANGVFIGTPLKLIDNRIQLSVDRKFSSAEGDRIHGAIYGVKSRESCTFVGRVVSRLDSLDSIVHSRMFDHSCVLELETEEFLPPGIRMIEDSF</sequence>
<dbReference type="EMBL" id="CP033614">
    <property type="protein sequence ID" value="AYV55607.1"/>
    <property type="molecule type" value="Genomic_DNA"/>
</dbReference>
<organism evidence="1 2">
    <name type="scientific">Leptospira kmetyi</name>
    <dbReference type="NCBI Taxonomy" id="408139"/>
    <lineage>
        <taxon>Bacteria</taxon>
        <taxon>Pseudomonadati</taxon>
        <taxon>Spirochaetota</taxon>
        <taxon>Spirochaetia</taxon>
        <taxon>Leptospirales</taxon>
        <taxon>Leptospiraceae</taxon>
        <taxon>Leptospira</taxon>
    </lineage>
</organism>
<evidence type="ECO:0000313" key="1">
    <source>
        <dbReference type="EMBL" id="AYV55607.1"/>
    </source>
</evidence>
<reference evidence="1 2" key="1">
    <citation type="submission" date="2018-11" db="EMBL/GenBank/DDBJ databases">
        <title>Complete genome sequence of Leptospira kmetyi isolate LS 001/16 from soil sample associated with a leptospirosis patient in Kelantan.</title>
        <authorList>
            <person name="Muhammad Yusoff F."/>
            <person name="Muhammad Yusoff S."/>
            <person name="Ahmad M.N."/>
            <person name="Yusof N.Y."/>
            <person name="Aziah I."/>
        </authorList>
    </citation>
    <scope>NUCLEOTIDE SEQUENCE [LARGE SCALE GENOMIC DNA]</scope>
    <source>
        <strain evidence="1 2">LS 001/16</strain>
    </source>
</reference>
<dbReference type="RefSeq" id="WP_123179516.1">
    <property type="nucleotide sequence ID" value="NZ_CP033614.1"/>
</dbReference>
<gene>
    <name evidence="1" type="ORF">EFP84_08860</name>
</gene>
<accession>A0AAD0UNF2</accession>
<dbReference type="AlphaFoldDB" id="A0AAD0UNF2"/>
<name>A0AAD0UNF2_9LEPT</name>
<evidence type="ECO:0000313" key="2">
    <source>
        <dbReference type="Proteomes" id="UP000276407"/>
    </source>
</evidence>